<evidence type="ECO:0000313" key="2">
    <source>
        <dbReference type="Proteomes" id="UP001278500"/>
    </source>
</evidence>
<organism evidence="1 2">
    <name type="scientific">Neurospora tetraspora</name>
    <dbReference type="NCBI Taxonomy" id="94610"/>
    <lineage>
        <taxon>Eukaryota</taxon>
        <taxon>Fungi</taxon>
        <taxon>Dikarya</taxon>
        <taxon>Ascomycota</taxon>
        <taxon>Pezizomycotina</taxon>
        <taxon>Sordariomycetes</taxon>
        <taxon>Sordariomycetidae</taxon>
        <taxon>Sordariales</taxon>
        <taxon>Sordariaceae</taxon>
        <taxon>Neurospora</taxon>
    </lineage>
</organism>
<reference evidence="1" key="2">
    <citation type="submission" date="2023-06" db="EMBL/GenBank/DDBJ databases">
        <authorList>
            <consortium name="Lawrence Berkeley National Laboratory"/>
            <person name="Haridas S."/>
            <person name="Hensen N."/>
            <person name="Bonometti L."/>
            <person name="Westerberg I."/>
            <person name="Brannstrom I.O."/>
            <person name="Guillou S."/>
            <person name="Cros-Aarteil S."/>
            <person name="Calhoun S."/>
            <person name="Kuo A."/>
            <person name="Mondo S."/>
            <person name="Pangilinan J."/>
            <person name="Riley R."/>
            <person name="Labutti K."/>
            <person name="Andreopoulos B."/>
            <person name="Lipzen A."/>
            <person name="Chen C."/>
            <person name="Yanf M."/>
            <person name="Daum C."/>
            <person name="Ng V."/>
            <person name="Clum A."/>
            <person name="Steindorff A."/>
            <person name="Ohm R."/>
            <person name="Martin F."/>
            <person name="Silar P."/>
            <person name="Natvig D."/>
            <person name="Lalanne C."/>
            <person name="Gautier V."/>
            <person name="Ament-Velasquez S.L."/>
            <person name="Kruys A."/>
            <person name="Hutchinson M.I."/>
            <person name="Powell A.J."/>
            <person name="Barry K."/>
            <person name="Miller A.N."/>
            <person name="Grigoriev I.V."/>
            <person name="Debuchy R."/>
            <person name="Gladieux P."/>
            <person name="Thoren M.H."/>
            <person name="Johannesson H."/>
        </authorList>
    </citation>
    <scope>NUCLEOTIDE SEQUENCE</scope>
    <source>
        <strain evidence="1">CBS 560.94</strain>
    </source>
</reference>
<keyword evidence="2" id="KW-1185">Reference proteome</keyword>
<dbReference type="EMBL" id="JAUEPP010000001">
    <property type="protein sequence ID" value="KAK3354682.1"/>
    <property type="molecule type" value="Genomic_DNA"/>
</dbReference>
<reference evidence="1" key="1">
    <citation type="journal article" date="2023" name="Mol. Phylogenet. Evol.">
        <title>Genome-scale phylogeny and comparative genomics of the fungal order Sordariales.</title>
        <authorList>
            <person name="Hensen N."/>
            <person name="Bonometti L."/>
            <person name="Westerberg I."/>
            <person name="Brannstrom I.O."/>
            <person name="Guillou S."/>
            <person name="Cros-Aarteil S."/>
            <person name="Calhoun S."/>
            <person name="Haridas S."/>
            <person name="Kuo A."/>
            <person name="Mondo S."/>
            <person name="Pangilinan J."/>
            <person name="Riley R."/>
            <person name="LaButti K."/>
            <person name="Andreopoulos B."/>
            <person name="Lipzen A."/>
            <person name="Chen C."/>
            <person name="Yan M."/>
            <person name="Daum C."/>
            <person name="Ng V."/>
            <person name="Clum A."/>
            <person name="Steindorff A."/>
            <person name="Ohm R.A."/>
            <person name="Martin F."/>
            <person name="Silar P."/>
            <person name="Natvig D.O."/>
            <person name="Lalanne C."/>
            <person name="Gautier V."/>
            <person name="Ament-Velasquez S.L."/>
            <person name="Kruys A."/>
            <person name="Hutchinson M.I."/>
            <person name="Powell A.J."/>
            <person name="Barry K."/>
            <person name="Miller A.N."/>
            <person name="Grigoriev I.V."/>
            <person name="Debuchy R."/>
            <person name="Gladieux P."/>
            <person name="Hiltunen Thoren M."/>
            <person name="Johannesson H."/>
        </authorList>
    </citation>
    <scope>NUCLEOTIDE SEQUENCE</scope>
    <source>
        <strain evidence="1">CBS 560.94</strain>
    </source>
</reference>
<dbReference type="RefSeq" id="XP_062686060.1">
    <property type="nucleotide sequence ID" value="XM_062827940.1"/>
</dbReference>
<gene>
    <name evidence="1" type="ORF">B0H65DRAFT_504725</name>
</gene>
<protein>
    <submittedName>
        <fullName evidence="1">Uncharacterized protein</fullName>
    </submittedName>
</protein>
<proteinExistence type="predicted"/>
<comment type="caution">
    <text evidence="1">The sequence shown here is derived from an EMBL/GenBank/DDBJ whole genome shotgun (WGS) entry which is preliminary data.</text>
</comment>
<name>A0AAE0MX43_9PEZI</name>
<sequence>MANDSRPTQHGFVPPDSYPHYPAITHPKAPHTYSSMAASLMHIKRVCIITYPLFHPHMALEPVPQYVPLVILILGHSLGAKEACSYELLVLQY</sequence>
<dbReference type="Proteomes" id="UP001278500">
    <property type="component" value="Unassembled WGS sequence"/>
</dbReference>
<accession>A0AAE0MX43</accession>
<evidence type="ECO:0000313" key="1">
    <source>
        <dbReference type="EMBL" id="KAK3354682.1"/>
    </source>
</evidence>
<dbReference type="AlphaFoldDB" id="A0AAE0MX43"/>
<dbReference type="GeneID" id="87865094"/>